<dbReference type="EMBL" id="CM023480">
    <property type="protein sequence ID" value="KAH7970859.1"/>
    <property type="molecule type" value="Genomic_DNA"/>
</dbReference>
<keyword evidence="2" id="KW-1185">Reference proteome</keyword>
<evidence type="ECO:0000313" key="1">
    <source>
        <dbReference type="EMBL" id="KAH7970859.1"/>
    </source>
</evidence>
<proteinExistence type="predicted"/>
<reference evidence="1" key="1">
    <citation type="submission" date="2020-05" db="EMBL/GenBank/DDBJ databases">
        <title>Large-scale comparative analyses of tick genomes elucidate their genetic diversity and vector capacities.</title>
        <authorList>
            <person name="Jia N."/>
            <person name="Wang J."/>
            <person name="Shi W."/>
            <person name="Du L."/>
            <person name="Sun Y."/>
            <person name="Zhan W."/>
            <person name="Jiang J."/>
            <person name="Wang Q."/>
            <person name="Zhang B."/>
            <person name="Ji P."/>
            <person name="Sakyi L.B."/>
            <person name="Cui X."/>
            <person name="Yuan T."/>
            <person name="Jiang B."/>
            <person name="Yang W."/>
            <person name="Lam T.T.-Y."/>
            <person name="Chang Q."/>
            <person name="Ding S."/>
            <person name="Wang X."/>
            <person name="Zhu J."/>
            <person name="Ruan X."/>
            <person name="Zhao L."/>
            <person name="Wei J."/>
            <person name="Que T."/>
            <person name="Du C."/>
            <person name="Cheng J."/>
            <person name="Dai P."/>
            <person name="Han X."/>
            <person name="Huang E."/>
            <person name="Gao Y."/>
            <person name="Liu J."/>
            <person name="Shao H."/>
            <person name="Ye R."/>
            <person name="Li L."/>
            <person name="Wei W."/>
            <person name="Wang X."/>
            <person name="Wang C."/>
            <person name="Yang T."/>
            <person name="Huo Q."/>
            <person name="Li W."/>
            <person name="Guo W."/>
            <person name="Chen H."/>
            <person name="Zhou L."/>
            <person name="Ni X."/>
            <person name="Tian J."/>
            <person name="Zhou Y."/>
            <person name="Sheng Y."/>
            <person name="Liu T."/>
            <person name="Pan Y."/>
            <person name="Xia L."/>
            <person name="Li J."/>
            <person name="Zhao F."/>
            <person name="Cao W."/>
        </authorList>
    </citation>
    <scope>NUCLEOTIDE SEQUENCE</scope>
    <source>
        <strain evidence="1">Dsil-2018</strain>
    </source>
</reference>
<evidence type="ECO:0000313" key="2">
    <source>
        <dbReference type="Proteomes" id="UP000821865"/>
    </source>
</evidence>
<accession>A0ACB8DJU8</accession>
<dbReference type="Proteomes" id="UP000821865">
    <property type="component" value="Chromosome 11"/>
</dbReference>
<comment type="caution">
    <text evidence="1">The sequence shown here is derived from an EMBL/GenBank/DDBJ whole genome shotgun (WGS) entry which is preliminary data.</text>
</comment>
<sequence>MADITDDQIFDISQVTLDTENMKVEPPATAGGSRRKNCGRRSSAKPRQMIRRALGNFWSRPQGNQPVQAPSEDVLAKRVPPQKLSSRLLLLLLLRRECGTAAASNPKRPVEVPLETVTVESESTIDQQADMYVSKILPDPATTVYAERGSVPAASCSDHAYDSCEKPPTPPPHLRRGGRVPRPTPVRRRRRRVAVDGEERVVCKPQSGRWSSRLPVGTVVRRPSVKLVQLVAQAIHESPHRVLRVSHVYAALQNRYPYYRIQDKNAISSWKSSVRHALFQKWFMKFRPTSALYETFRPRSFFWGLNYSNRPHEWQMPQRLPRLFLPTDDEGEQRDGDASTLCSGLHLNTESPSKTNTALMPSAFRLQLEHDLFAPPEPQSPGDKRKLSTVPCSESAPVTSAAQSEDDLASVGSPPSESMNPVGWPAPGKREKHALQPPSDTACAAPPRVWDGMYFQPPSAPPCSMTPTTSLTATTASQPTAAVIAEAVVDCFQKPRQSLSGEPAVNKAILSFGGALFAGLNDLFDDVRADLEDMYWAYVNNVPGSVGFGHDEPLAPSYVTMTSPSQTPLPTAASTRVQTPSQQPPSIPGPSQTPEEALLRPMPQEQPDRLEHILSGYGRQWAEDECFAFVNASWTLWNYLIRLGVVKRSAESHASGERGRIAALVVAPPSTPLPSHVDNGGLLSDEEDRPFTGREE</sequence>
<organism evidence="1 2">
    <name type="scientific">Dermacentor silvarum</name>
    <name type="common">Tick</name>
    <dbReference type="NCBI Taxonomy" id="543639"/>
    <lineage>
        <taxon>Eukaryota</taxon>
        <taxon>Metazoa</taxon>
        <taxon>Ecdysozoa</taxon>
        <taxon>Arthropoda</taxon>
        <taxon>Chelicerata</taxon>
        <taxon>Arachnida</taxon>
        <taxon>Acari</taxon>
        <taxon>Parasitiformes</taxon>
        <taxon>Ixodida</taxon>
        <taxon>Ixodoidea</taxon>
        <taxon>Ixodidae</taxon>
        <taxon>Rhipicephalinae</taxon>
        <taxon>Dermacentor</taxon>
    </lineage>
</organism>
<gene>
    <name evidence="1" type="ORF">HPB49_016199</name>
</gene>
<protein>
    <submittedName>
        <fullName evidence="1">Uncharacterized protein</fullName>
    </submittedName>
</protein>
<name>A0ACB8DJU8_DERSI</name>